<name>A0A9P6PYH0_9FUNG</name>
<evidence type="ECO:0000256" key="1">
    <source>
        <dbReference type="ARBA" id="ARBA00038215"/>
    </source>
</evidence>
<keyword evidence="5" id="KW-1185">Reference proteome</keyword>
<accession>A0A9P6PYH0</accession>
<sequence>MTSSGFSIKTLLTRPNHAVPFRSKSFEAAQRGEVELHYLDTRTAPDAPADDIFSNVIDMAKWAKVMLRQGTLNGKQVLHKETVDAVTKGHIPRRNGTYGLRWLNDSFKRHRMVHHNGGYTGYVSDLTLFPDDDLAVIALSNTEASYITDILRYYLADYILDLPKTKDWLFENLVELDRSFYKASTDEAGEWFFPPQVKNKPPTRKLEDFTGDWTHPYGTPFSVFPSRKGKLDFRVMDSEGALEHYHYDLFRVRMFAQGNPVPALLTFITGSDGPTSGDD</sequence>
<dbReference type="InterPro" id="IPR050491">
    <property type="entry name" value="AmpC-like"/>
</dbReference>
<evidence type="ECO:0000259" key="2">
    <source>
        <dbReference type="Pfam" id="PF00144"/>
    </source>
</evidence>
<feature type="domain" description="Beta-lactamase-related" evidence="2">
    <location>
        <begin position="37"/>
        <end position="145"/>
    </location>
</feature>
<evidence type="ECO:0000313" key="5">
    <source>
        <dbReference type="Proteomes" id="UP000807716"/>
    </source>
</evidence>
<evidence type="ECO:0000313" key="4">
    <source>
        <dbReference type="EMBL" id="KAG0255737.1"/>
    </source>
</evidence>
<feature type="domain" description="Peptidase S12 Pab87-related C-terminal" evidence="3">
    <location>
        <begin position="196"/>
        <end position="273"/>
    </location>
</feature>
<evidence type="ECO:0008006" key="6">
    <source>
        <dbReference type="Google" id="ProtNLM"/>
    </source>
</evidence>
<dbReference type="Proteomes" id="UP000807716">
    <property type="component" value="Unassembled WGS sequence"/>
</dbReference>
<dbReference type="Gene3D" id="3.40.710.10">
    <property type="entry name" value="DD-peptidase/beta-lactamase superfamily"/>
    <property type="match status" value="1"/>
</dbReference>
<dbReference type="Pfam" id="PF00144">
    <property type="entry name" value="Beta-lactamase"/>
    <property type="match status" value="1"/>
</dbReference>
<dbReference type="AlphaFoldDB" id="A0A9P6PYH0"/>
<protein>
    <recommendedName>
        <fullName evidence="6">Beta-lactamase-related domain-containing protein</fullName>
    </recommendedName>
</protein>
<dbReference type="InterPro" id="IPR012338">
    <property type="entry name" value="Beta-lactam/transpept-like"/>
</dbReference>
<gene>
    <name evidence="4" type="ORF">DFQ27_006089</name>
</gene>
<comment type="similarity">
    <text evidence="1">Belongs to the peptidase S12 family.</text>
</comment>
<dbReference type="OrthoDB" id="5946976at2759"/>
<dbReference type="InterPro" id="IPR021860">
    <property type="entry name" value="Peptidase_S12_Pab87-rel_C"/>
</dbReference>
<dbReference type="EMBL" id="JAAAJB010000444">
    <property type="protein sequence ID" value="KAG0255737.1"/>
    <property type="molecule type" value="Genomic_DNA"/>
</dbReference>
<dbReference type="SUPFAM" id="SSF56601">
    <property type="entry name" value="beta-lactamase/transpeptidase-like"/>
    <property type="match status" value="1"/>
</dbReference>
<dbReference type="PANTHER" id="PTHR46825">
    <property type="entry name" value="D-ALANYL-D-ALANINE-CARBOXYPEPTIDASE/ENDOPEPTIDASE AMPH"/>
    <property type="match status" value="1"/>
</dbReference>
<dbReference type="InterPro" id="IPR001466">
    <property type="entry name" value="Beta-lactam-related"/>
</dbReference>
<dbReference type="PANTHER" id="PTHR46825:SF15">
    <property type="entry name" value="BETA-LACTAMASE-RELATED DOMAIN-CONTAINING PROTEIN"/>
    <property type="match status" value="1"/>
</dbReference>
<comment type="caution">
    <text evidence="4">The sequence shown here is derived from an EMBL/GenBank/DDBJ whole genome shotgun (WGS) entry which is preliminary data.</text>
</comment>
<dbReference type="Pfam" id="PF11954">
    <property type="entry name" value="DUF3471"/>
    <property type="match status" value="1"/>
</dbReference>
<evidence type="ECO:0000259" key="3">
    <source>
        <dbReference type="Pfam" id="PF11954"/>
    </source>
</evidence>
<organism evidence="4 5">
    <name type="scientific">Actinomortierella ambigua</name>
    <dbReference type="NCBI Taxonomy" id="1343610"/>
    <lineage>
        <taxon>Eukaryota</taxon>
        <taxon>Fungi</taxon>
        <taxon>Fungi incertae sedis</taxon>
        <taxon>Mucoromycota</taxon>
        <taxon>Mortierellomycotina</taxon>
        <taxon>Mortierellomycetes</taxon>
        <taxon>Mortierellales</taxon>
        <taxon>Mortierellaceae</taxon>
        <taxon>Actinomortierella</taxon>
    </lineage>
</organism>
<proteinExistence type="inferred from homology"/>
<reference evidence="4" key="1">
    <citation type="journal article" date="2020" name="Fungal Divers.">
        <title>Resolving the Mortierellaceae phylogeny through synthesis of multi-gene phylogenetics and phylogenomics.</title>
        <authorList>
            <person name="Vandepol N."/>
            <person name="Liber J."/>
            <person name="Desiro A."/>
            <person name="Na H."/>
            <person name="Kennedy M."/>
            <person name="Barry K."/>
            <person name="Grigoriev I.V."/>
            <person name="Miller A.N."/>
            <person name="O'Donnell K."/>
            <person name="Stajich J.E."/>
            <person name="Bonito G."/>
        </authorList>
    </citation>
    <scope>NUCLEOTIDE SEQUENCE</scope>
    <source>
        <strain evidence="4">BC1065</strain>
    </source>
</reference>
<dbReference type="Gene3D" id="2.40.128.600">
    <property type="match status" value="1"/>
</dbReference>